<feature type="compositionally biased region" description="Low complexity" evidence="1">
    <location>
        <begin position="323"/>
        <end position="343"/>
    </location>
</feature>
<accession>A0AAD5RTC6</accession>
<proteinExistence type="predicted"/>
<name>A0AAD5RTC6_9PEZI</name>
<dbReference type="EMBL" id="JAKWBI020000075">
    <property type="protein sequence ID" value="KAJ2903661.1"/>
    <property type="molecule type" value="Genomic_DNA"/>
</dbReference>
<reference evidence="2" key="1">
    <citation type="submission" date="2022-07" db="EMBL/GenBank/DDBJ databases">
        <title>Draft genome sequence of Zalerion maritima ATCC 34329, a (micro)plastics degrading marine fungus.</title>
        <authorList>
            <person name="Paco A."/>
            <person name="Goncalves M.F.M."/>
            <person name="Rocha-Santos T.A.P."/>
            <person name="Alves A."/>
        </authorList>
    </citation>
    <scope>NUCLEOTIDE SEQUENCE</scope>
    <source>
        <strain evidence="2">ATCC 34329</strain>
    </source>
</reference>
<gene>
    <name evidence="2" type="ORF">MKZ38_009500</name>
</gene>
<keyword evidence="3" id="KW-1185">Reference proteome</keyword>
<dbReference type="Proteomes" id="UP001201980">
    <property type="component" value="Unassembled WGS sequence"/>
</dbReference>
<feature type="region of interest" description="Disordered" evidence="1">
    <location>
        <begin position="318"/>
        <end position="408"/>
    </location>
</feature>
<evidence type="ECO:0000256" key="1">
    <source>
        <dbReference type="SAM" id="MobiDB-lite"/>
    </source>
</evidence>
<protein>
    <submittedName>
        <fullName evidence="2">Uncharacterized protein</fullName>
    </submittedName>
</protein>
<feature type="compositionally biased region" description="Polar residues" evidence="1">
    <location>
        <begin position="344"/>
        <end position="364"/>
    </location>
</feature>
<evidence type="ECO:0000313" key="2">
    <source>
        <dbReference type="EMBL" id="KAJ2903661.1"/>
    </source>
</evidence>
<dbReference type="AlphaFoldDB" id="A0AAD5RTC6"/>
<sequence>MVDYSVDLLTLTGTFHQESADHQVRAWRGHSSQYSAPDLWPFHTQSPISDPNRTPVPNPNPFPQLPAAVGEREGDEDWETSQYPVVTNPFPELSFNDLDGVGVELSQSQPQQNLAGGNQANDTIWADLQYNSGLSVSRVGGESNGNPWSLFPLDFQPSEGTELPELPEEVALSESEANTALAPAWPGWGEGTDHQLHVTGPDVFQQLRVENSPLQHSLQLELLGPGIQIEDLNCPRLLNNPSSQQLHRNFQGRTWLNTSQSASITQTTLNTSHVLSTSRFPAESTSVLDLGLSNNTSNIPPPCIDSRHRILGGAATSLTTRLSPQSQTPAQSQSPVRSQPVPSTLTATTTINQTSTMPPASRSKQPAVASASKSANKRSHFSNNPSDARSQKRFKQEDEDDGAFSLGFSQETNHEIIDLVDEEDIPESVRKEIEQKEQKLTRLAGFQCVICMDDCSNLVVTSCEHHSPDTSSKEPGQIPATNYEAWEVRMRKEITKAALTLRNLAVQPITLLLILVVTSRLGTIERPDLATRTLT</sequence>
<evidence type="ECO:0000313" key="3">
    <source>
        <dbReference type="Proteomes" id="UP001201980"/>
    </source>
</evidence>
<organism evidence="2 3">
    <name type="scientific">Zalerion maritima</name>
    <dbReference type="NCBI Taxonomy" id="339359"/>
    <lineage>
        <taxon>Eukaryota</taxon>
        <taxon>Fungi</taxon>
        <taxon>Dikarya</taxon>
        <taxon>Ascomycota</taxon>
        <taxon>Pezizomycotina</taxon>
        <taxon>Sordariomycetes</taxon>
        <taxon>Lulworthiomycetidae</taxon>
        <taxon>Lulworthiales</taxon>
        <taxon>Lulworthiaceae</taxon>
        <taxon>Zalerion</taxon>
    </lineage>
</organism>
<comment type="caution">
    <text evidence="2">The sequence shown here is derived from an EMBL/GenBank/DDBJ whole genome shotgun (WGS) entry which is preliminary data.</text>
</comment>